<evidence type="ECO:0000256" key="2">
    <source>
        <dbReference type="ARBA" id="ARBA00022723"/>
    </source>
</evidence>
<keyword evidence="3 4" id="KW-0408">Iron</keyword>
<dbReference type="GO" id="GO:0020037">
    <property type="term" value="F:heme binding"/>
    <property type="evidence" value="ECO:0007669"/>
    <property type="project" value="InterPro"/>
</dbReference>
<dbReference type="OrthoDB" id="9765171at2"/>
<gene>
    <name evidence="6" type="ordered locus">Kkor_1294</name>
</gene>
<evidence type="ECO:0000256" key="4">
    <source>
        <dbReference type="PROSITE-ProRule" id="PRU00433"/>
    </source>
</evidence>
<dbReference type="InterPro" id="IPR036909">
    <property type="entry name" value="Cyt_c-like_dom_sf"/>
</dbReference>
<dbReference type="Gene3D" id="1.10.760.10">
    <property type="entry name" value="Cytochrome c-like domain"/>
    <property type="match status" value="1"/>
</dbReference>
<name>C7RBR8_KANKD</name>
<keyword evidence="1 4" id="KW-0349">Heme</keyword>
<feature type="domain" description="Cytochrome c" evidence="5">
    <location>
        <begin position="70"/>
        <end position="161"/>
    </location>
</feature>
<keyword evidence="7" id="KW-1185">Reference proteome</keyword>
<evidence type="ECO:0000313" key="6">
    <source>
        <dbReference type="EMBL" id="ACV26710.1"/>
    </source>
</evidence>
<dbReference type="SUPFAM" id="SSF46626">
    <property type="entry name" value="Cytochrome c"/>
    <property type="match status" value="1"/>
</dbReference>
<sequence length="182" mass="19956">MAVSCVKCIVITIGVAVVGGIGFLYSGFYQVGADNQHNGFTYWALETLRERSISRASSNIKVPPDLDNPNRLLVGGADYNDMCSGCHLKPGKVESDLALGLYPAPPNLTDTVQQIVASDEQARRRFWIIKHGIKASGMPAWGVGHDDERIWNMVAFLQRLPDLSPEQYQILTARGTASQDVH</sequence>
<dbReference type="GO" id="GO:0009055">
    <property type="term" value="F:electron transfer activity"/>
    <property type="evidence" value="ECO:0007669"/>
    <property type="project" value="InterPro"/>
</dbReference>
<dbReference type="eggNOG" id="COG2010">
    <property type="taxonomic scope" value="Bacteria"/>
</dbReference>
<keyword evidence="2 4" id="KW-0479">Metal-binding</keyword>
<dbReference type="EMBL" id="CP001707">
    <property type="protein sequence ID" value="ACV26710.1"/>
    <property type="molecule type" value="Genomic_DNA"/>
</dbReference>
<dbReference type="STRING" id="523791.Kkor_1294"/>
<evidence type="ECO:0000259" key="5">
    <source>
        <dbReference type="PROSITE" id="PS51007"/>
    </source>
</evidence>
<dbReference type="InterPro" id="IPR009056">
    <property type="entry name" value="Cyt_c-like_dom"/>
</dbReference>
<dbReference type="RefSeq" id="WP_012801224.1">
    <property type="nucleotide sequence ID" value="NC_013166.1"/>
</dbReference>
<evidence type="ECO:0000256" key="3">
    <source>
        <dbReference type="ARBA" id="ARBA00023004"/>
    </source>
</evidence>
<dbReference type="Pfam" id="PF13442">
    <property type="entry name" value="Cytochrome_CBB3"/>
    <property type="match status" value="1"/>
</dbReference>
<organism evidence="6 7">
    <name type="scientific">Kangiella koreensis (strain DSM 16069 / JCM 12317 / KCTC 12182 / SW-125)</name>
    <dbReference type="NCBI Taxonomy" id="523791"/>
    <lineage>
        <taxon>Bacteria</taxon>
        <taxon>Pseudomonadati</taxon>
        <taxon>Pseudomonadota</taxon>
        <taxon>Gammaproteobacteria</taxon>
        <taxon>Kangiellales</taxon>
        <taxon>Kangiellaceae</taxon>
        <taxon>Kangiella</taxon>
    </lineage>
</organism>
<evidence type="ECO:0000256" key="1">
    <source>
        <dbReference type="ARBA" id="ARBA00022617"/>
    </source>
</evidence>
<dbReference type="Proteomes" id="UP000001231">
    <property type="component" value="Chromosome"/>
</dbReference>
<dbReference type="AlphaFoldDB" id="C7RBR8"/>
<dbReference type="InParanoid" id="C7RBR8"/>
<dbReference type="KEGG" id="kko:Kkor_1294"/>
<reference evidence="6 7" key="1">
    <citation type="journal article" date="2009" name="Stand. Genomic Sci.">
        <title>Complete genome sequence of Kangiella koreensis type strain (SW-125).</title>
        <authorList>
            <person name="Han C."/>
            <person name="Sikorski J."/>
            <person name="Lapidus A."/>
            <person name="Nolan M."/>
            <person name="Glavina Del Rio T."/>
            <person name="Tice H."/>
            <person name="Cheng J.F."/>
            <person name="Lucas S."/>
            <person name="Chen F."/>
            <person name="Copeland A."/>
            <person name="Ivanova N."/>
            <person name="Mavromatis K."/>
            <person name="Ovchinnikova G."/>
            <person name="Pati A."/>
            <person name="Bruce D."/>
            <person name="Goodwin L."/>
            <person name="Pitluck S."/>
            <person name="Chen A."/>
            <person name="Palaniappan K."/>
            <person name="Land M."/>
            <person name="Hauser L."/>
            <person name="Chang Y.J."/>
            <person name="Jeffries C.D."/>
            <person name="Chain P."/>
            <person name="Saunders E."/>
            <person name="Brettin T."/>
            <person name="Goker M."/>
            <person name="Tindall B.J."/>
            <person name="Bristow J."/>
            <person name="Eisen J.A."/>
            <person name="Markowitz V."/>
            <person name="Hugenholtz P."/>
            <person name="Kyrpides N.C."/>
            <person name="Klenk H.P."/>
            <person name="Detter J.C."/>
        </authorList>
    </citation>
    <scope>NUCLEOTIDE SEQUENCE [LARGE SCALE GENOMIC DNA]</scope>
    <source>
        <strain evidence="7">DSM 16069 / KCTC 12182 / SW-125</strain>
    </source>
</reference>
<accession>C7RBR8</accession>
<evidence type="ECO:0000313" key="7">
    <source>
        <dbReference type="Proteomes" id="UP000001231"/>
    </source>
</evidence>
<dbReference type="GO" id="GO:0046872">
    <property type="term" value="F:metal ion binding"/>
    <property type="evidence" value="ECO:0007669"/>
    <property type="project" value="UniProtKB-KW"/>
</dbReference>
<proteinExistence type="predicted"/>
<dbReference type="PROSITE" id="PS51007">
    <property type="entry name" value="CYTC"/>
    <property type="match status" value="1"/>
</dbReference>
<protein>
    <submittedName>
        <fullName evidence="6">Cytochrome c family protein</fullName>
    </submittedName>
</protein>
<dbReference type="HOGENOM" id="CLU_089635_1_0_6"/>